<dbReference type="InterPro" id="IPR003265">
    <property type="entry name" value="HhH-GPD_domain"/>
</dbReference>
<dbReference type="GO" id="GO:0006285">
    <property type="term" value="P:base-excision repair, AP site formation"/>
    <property type="evidence" value="ECO:0007669"/>
    <property type="project" value="TreeGrafter"/>
</dbReference>
<dbReference type="PANTHER" id="PTHR10359">
    <property type="entry name" value="A/G-SPECIFIC ADENINE GLYCOSYLASE/ENDONUCLEASE III"/>
    <property type="match status" value="1"/>
</dbReference>
<keyword evidence="6" id="KW-0408">Iron</keyword>
<dbReference type="EMBL" id="LVJH01000021">
    <property type="protein sequence ID" value="OAB42499.1"/>
    <property type="molecule type" value="Genomic_DNA"/>
</dbReference>
<dbReference type="GO" id="GO:0051539">
    <property type="term" value="F:4 iron, 4 sulfur cluster binding"/>
    <property type="evidence" value="ECO:0007669"/>
    <property type="project" value="UniProtKB-KW"/>
</dbReference>
<accession>A0A168KUZ4</accession>
<keyword evidence="4" id="KW-0227">DNA damage</keyword>
<organism evidence="11 12">
    <name type="scientific">Paenibacillus glacialis</name>
    <dbReference type="NCBI Taxonomy" id="494026"/>
    <lineage>
        <taxon>Bacteria</taxon>
        <taxon>Bacillati</taxon>
        <taxon>Bacillota</taxon>
        <taxon>Bacilli</taxon>
        <taxon>Bacillales</taxon>
        <taxon>Paenibacillaceae</taxon>
        <taxon>Paenibacillus</taxon>
    </lineage>
</organism>
<comment type="similarity">
    <text evidence="1">Belongs to the Nth/MutY family.</text>
</comment>
<dbReference type="Pfam" id="PF00730">
    <property type="entry name" value="HhH-GPD"/>
    <property type="match status" value="1"/>
</dbReference>
<evidence type="ECO:0000256" key="5">
    <source>
        <dbReference type="ARBA" id="ARBA00022801"/>
    </source>
</evidence>
<dbReference type="GO" id="GO:0046872">
    <property type="term" value="F:metal ion binding"/>
    <property type="evidence" value="ECO:0007669"/>
    <property type="project" value="UniProtKB-KW"/>
</dbReference>
<keyword evidence="9" id="KW-0326">Glycosidase</keyword>
<name>A0A168KUZ4_9BACL</name>
<dbReference type="Pfam" id="PF00633">
    <property type="entry name" value="HHH"/>
    <property type="match status" value="1"/>
</dbReference>
<dbReference type="SUPFAM" id="SSF48150">
    <property type="entry name" value="DNA-glycosylase"/>
    <property type="match status" value="1"/>
</dbReference>
<dbReference type="PANTHER" id="PTHR10359:SF18">
    <property type="entry name" value="ENDONUCLEASE III"/>
    <property type="match status" value="1"/>
</dbReference>
<evidence type="ECO:0000256" key="4">
    <source>
        <dbReference type="ARBA" id="ARBA00022763"/>
    </source>
</evidence>
<evidence type="ECO:0000256" key="1">
    <source>
        <dbReference type="ARBA" id="ARBA00008343"/>
    </source>
</evidence>
<evidence type="ECO:0000259" key="10">
    <source>
        <dbReference type="SMART" id="SM00478"/>
    </source>
</evidence>
<keyword evidence="7" id="KW-0411">Iron-sulfur</keyword>
<dbReference type="InterPro" id="IPR000445">
    <property type="entry name" value="HhH_motif"/>
</dbReference>
<evidence type="ECO:0000256" key="7">
    <source>
        <dbReference type="ARBA" id="ARBA00023014"/>
    </source>
</evidence>
<keyword evidence="5" id="KW-0378">Hydrolase</keyword>
<dbReference type="Proteomes" id="UP000076967">
    <property type="component" value="Unassembled WGS sequence"/>
</dbReference>
<dbReference type="SMART" id="SM00478">
    <property type="entry name" value="ENDO3c"/>
    <property type="match status" value="1"/>
</dbReference>
<evidence type="ECO:0000256" key="8">
    <source>
        <dbReference type="ARBA" id="ARBA00023204"/>
    </source>
</evidence>
<evidence type="ECO:0000256" key="2">
    <source>
        <dbReference type="ARBA" id="ARBA00022485"/>
    </source>
</evidence>
<dbReference type="STRING" id="494026.PGLA_12610"/>
<reference evidence="11 12" key="1">
    <citation type="submission" date="2016-03" db="EMBL/GenBank/DDBJ databases">
        <title>Draft genome sequence of Paenibacillus glacialis DSM 22343.</title>
        <authorList>
            <person name="Shin S.-K."/>
            <person name="Yi H."/>
        </authorList>
    </citation>
    <scope>NUCLEOTIDE SEQUENCE [LARGE SCALE GENOMIC DNA]</scope>
    <source>
        <strain evidence="11 12">DSM 22343</strain>
    </source>
</reference>
<gene>
    <name evidence="11" type="ORF">PGLA_12610</name>
</gene>
<evidence type="ECO:0000313" key="12">
    <source>
        <dbReference type="Proteomes" id="UP000076967"/>
    </source>
</evidence>
<dbReference type="InterPro" id="IPR023170">
    <property type="entry name" value="HhH_base_excis_C"/>
</dbReference>
<dbReference type="CDD" id="cd00056">
    <property type="entry name" value="ENDO3c"/>
    <property type="match status" value="1"/>
</dbReference>
<dbReference type="Gene3D" id="1.10.340.30">
    <property type="entry name" value="Hypothetical protein, domain 2"/>
    <property type="match status" value="1"/>
</dbReference>
<evidence type="ECO:0000256" key="3">
    <source>
        <dbReference type="ARBA" id="ARBA00022723"/>
    </source>
</evidence>
<dbReference type="GO" id="GO:0019104">
    <property type="term" value="F:DNA N-glycosylase activity"/>
    <property type="evidence" value="ECO:0007669"/>
    <property type="project" value="TreeGrafter"/>
</dbReference>
<dbReference type="GO" id="GO:0003677">
    <property type="term" value="F:DNA binding"/>
    <property type="evidence" value="ECO:0007669"/>
    <property type="project" value="InterPro"/>
</dbReference>
<comment type="caution">
    <text evidence="11">The sequence shown here is derived from an EMBL/GenBank/DDBJ whole genome shotgun (WGS) entry which is preliminary data.</text>
</comment>
<keyword evidence="12" id="KW-1185">Reference proteome</keyword>
<keyword evidence="3" id="KW-0479">Metal-binding</keyword>
<protein>
    <recommendedName>
        <fullName evidence="10">HhH-GPD domain-containing protein</fullName>
    </recommendedName>
</protein>
<feature type="domain" description="HhH-GPD" evidence="10">
    <location>
        <begin position="1"/>
        <end position="119"/>
    </location>
</feature>
<evidence type="ECO:0000256" key="6">
    <source>
        <dbReference type="ARBA" id="ARBA00023004"/>
    </source>
</evidence>
<keyword evidence="8" id="KW-0234">DNA repair</keyword>
<evidence type="ECO:0000256" key="9">
    <source>
        <dbReference type="ARBA" id="ARBA00023295"/>
    </source>
</evidence>
<sequence length="126" mass="14413">MEDAELALLIKPAAHYNRKTKNLKTMCGQLIERHNGEIPNTREELLALTGVGRKCTDIMMHFTFSKATIAVDTHVHRVVNRLGIAHTISREDTADKINEVTPMRFKHHAHEWIIQHGMKICIARKP</sequence>
<proteinExistence type="inferred from homology"/>
<keyword evidence="2" id="KW-0004">4Fe-4S</keyword>
<dbReference type="Gene3D" id="1.10.1670.10">
    <property type="entry name" value="Helix-hairpin-Helix base-excision DNA repair enzymes (C-terminal)"/>
    <property type="match status" value="1"/>
</dbReference>
<dbReference type="AlphaFoldDB" id="A0A168KUZ4"/>
<evidence type="ECO:0000313" key="11">
    <source>
        <dbReference type="EMBL" id="OAB42499.1"/>
    </source>
</evidence>
<dbReference type="InterPro" id="IPR011257">
    <property type="entry name" value="DNA_glycosylase"/>
</dbReference>